<evidence type="ECO:0000313" key="1">
    <source>
        <dbReference type="EMBL" id="GJT72459.1"/>
    </source>
</evidence>
<sequence length="104" mass="10742">MEDRSDRSSVGSFWSEDRLWRCGNHGGAAVCRMEAMVWVGDGVHGDGSGDGSGGCIVMATGGVRRRWCGSEGEGDEGGDDDGDVVIVAVGGQNLAKNGRAAPKK</sequence>
<protein>
    <submittedName>
        <fullName evidence="1">Uncharacterized protein</fullName>
    </submittedName>
</protein>
<evidence type="ECO:0000313" key="2">
    <source>
        <dbReference type="Proteomes" id="UP001151760"/>
    </source>
</evidence>
<dbReference type="Proteomes" id="UP001151760">
    <property type="component" value="Unassembled WGS sequence"/>
</dbReference>
<keyword evidence="2" id="KW-1185">Reference proteome</keyword>
<accession>A0ABQ5GA27</accession>
<reference evidence="1" key="2">
    <citation type="submission" date="2022-01" db="EMBL/GenBank/DDBJ databases">
        <authorList>
            <person name="Yamashiro T."/>
            <person name="Shiraishi A."/>
            <person name="Satake H."/>
            <person name="Nakayama K."/>
        </authorList>
    </citation>
    <scope>NUCLEOTIDE SEQUENCE</scope>
</reference>
<proteinExistence type="predicted"/>
<organism evidence="1 2">
    <name type="scientific">Tanacetum coccineum</name>
    <dbReference type="NCBI Taxonomy" id="301880"/>
    <lineage>
        <taxon>Eukaryota</taxon>
        <taxon>Viridiplantae</taxon>
        <taxon>Streptophyta</taxon>
        <taxon>Embryophyta</taxon>
        <taxon>Tracheophyta</taxon>
        <taxon>Spermatophyta</taxon>
        <taxon>Magnoliopsida</taxon>
        <taxon>eudicotyledons</taxon>
        <taxon>Gunneridae</taxon>
        <taxon>Pentapetalae</taxon>
        <taxon>asterids</taxon>
        <taxon>campanulids</taxon>
        <taxon>Asterales</taxon>
        <taxon>Asteraceae</taxon>
        <taxon>Asteroideae</taxon>
        <taxon>Anthemideae</taxon>
        <taxon>Anthemidinae</taxon>
        <taxon>Tanacetum</taxon>
    </lineage>
</organism>
<dbReference type="EMBL" id="BQNB010018260">
    <property type="protein sequence ID" value="GJT72459.1"/>
    <property type="molecule type" value="Genomic_DNA"/>
</dbReference>
<name>A0ABQ5GA27_9ASTR</name>
<gene>
    <name evidence="1" type="ORF">Tco_1031745</name>
</gene>
<comment type="caution">
    <text evidence="1">The sequence shown here is derived from an EMBL/GenBank/DDBJ whole genome shotgun (WGS) entry which is preliminary data.</text>
</comment>
<reference evidence="1" key="1">
    <citation type="journal article" date="2022" name="Int. J. Mol. Sci.">
        <title>Draft Genome of Tanacetum Coccineum: Genomic Comparison of Closely Related Tanacetum-Family Plants.</title>
        <authorList>
            <person name="Yamashiro T."/>
            <person name="Shiraishi A."/>
            <person name="Nakayama K."/>
            <person name="Satake H."/>
        </authorList>
    </citation>
    <scope>NUCLEOTIDE SEQUENCE</scope>
</reference>